<dbReference type="InterPro" id="IPR044999">
    <property type="entry name" value="CbbY-like"/>
</dbReference>
<dbReference type="Gene3D" id="1.10.150.240">
    <property type="entry name" value="Putative phosphatase, domain 2"/>
    <property type="match status" value="1"/>
</dbReference>
<keyword evidence="2" id="KW-1185">Reference proteome</keyword>
<dbReference type="EMBL" id="GL377652">
    <property type="protein sequence ID" value="EFJ10588.1"/>
    <property type="molecule type" value="Genomic_DNA"/>
</dbReference>
<dbReference type="InterPro" id="IPR023198">
    <property type="entry name" value="PGP-like_dom2"/>
</dbReference>
<feature type="non-terminal residue" evidence="1">
    <location>
        <position position="1"/>
    </location>
</feature>
<evidence type="ECO:0000313" key="1">
    <source>
        <dbReference type="EMBL" id="EFJ10588.1"/>
    </source>
</evidence>
<name>D8SXV2_SELML</name>
<dbReference type="AlphaFoldDB" id="D8SXV2"/>
<dbReference type="Proteomes" id="UP000001514">
    <property type="component" value="Unassembled WGS sequence"/>
</dbReference>
<evidence type="ECO:0000313" key="2">
    <source>
        <dbReference type="Proteomes" id="UP000001514"/>
    </source>
</evidence>
<dbReference type="PANTHER" id="PTHR42896:SF3">
    <property type="entry name" value="PROTEIN, PUTATIVE, EXPRESSED-RELATED"/>
    <property type="match status" value="1"/>
</dbReference>
<dbReference type="InParanoid" id="D8SXV2"/>
<reference evidence="1 2" key="1">
    <citation type="journal article" date="2011" name="Science">
        <title>The Selaginella genome identifies genetic changes associated with the evolution of vascular plants.</title>
        <authorList>
            <person name="Banks J.A."/>
            <person name="Nishiyama T."/>
            <person name="Hasebe M."/>
            <person name="Bowman J.L."/>
            <person name="Gribskov M."/>
            <person name="dePamphilis C."/>
            <person name="Albert V.A."/>
            <person name="Aono N."/>
            <person name="Aoyama T."/>
            <person name="Ambrose B.A."/>
            <person name="Ashton N.W."/>
            <person name="Axtell M.J."/>
            <person name="Barker E."/>
            <person name="Barker M.S."/>
            <person name="Bennetzen J.L."/>
            <person name="Bonawitz N.D."/>
            <person name="Chapple C."/>
            <person name="Cheng C."/>
            <person name="Correa L.G."/>
            <person name="Dacre M."/>
            <person name="DeBarry J."/>
            <person name="Dreyer I."/>
            <person name="Elias M."/>
            <person name="Engstrom E.M."/>
            <person name="Estelle M."/>
            <person name="Feng L."/>
            <person name="Finet C."/>
            <person name="Floyd S.K."/>
            <person name="Frommer W.B."/>
            <person name="Fujita T."/>
            <person name="Gramzow L."/>
            <person name="Gutensohn M."/>
            <person name="Harholt J."/>
            <person name="Hattori M."/>
            <person name="Heyl A."/>
            <person name="Hirai T."/>
            <person name="Hiwatashi Y."/>
            <person name="Ishikawa M."/>
            <person name="Iwata M."/>
            <person name="Karol K.G."/>
            <person name="Koehler B."/>
            <person name="Kolukisaoglu U."/>
            <person name="Kubo M."/>
            <person name="Kurata T."/>
            <person name="Lalonde S."/>
            <person name="Li K."/>
            <person name="Li Y."/>
            <person name="Litt A."/>
            <person name="Lyons E."/>
            <person name="Manning G."/>
            <person name="Maruyama T."/>
            <person name="Michael T.P."/>
            <person name="Mikami K."/>
            <person name="Miyazaki S."/>
            <person name="Morinaga S."/>
            <person name="Murata T."/>
            <person name="Mueller-Roeber B."/>
            <person name="Nelson D.R."/>
            <person name="Obara M."/>
            <person name="Oguri Y."/>
            <person name="Olmstead R.G."/>
            <person name="Onodera N."/>
            <person name="Petersen B.L."/>
            <person name="Pils B."/>
            <person name="Prigge M."/>
            <person name="Rensing S.A."/>
            <person name="Riano-Pachon D.M."/>
            <person name="Roberts A.W."/>
            <person name="Sato Y."/>
            <person name="Scheller H.V."/>
            <person name="Schulz B."/>
            <person name="Schulz C."/>
            <person name="Shakirov E.V."/>
            <person name="Shibagaki N."/>
            <person name="Shinohara N."/>
            <person name="Shippen D.E."/>
            <person name="Soerensen I."/>
            <person name="Sotooka R."/>
            <person name="Sugimoto N."/>
            <person name="Sugita M."/>
            <person name="Sumikawa N."/>
            <person name="Tanurdzic M."/>
            <person name="Theissen G."/>
            <person name="Ulvskov P."/>
            <person name="Wakazuki S."/>
            <person name="Weng J.K."/>
            <person name="Willats W.W."/>
            <person name="Wipf D."/>
            <person name="Wolf P.G."/>
            <person name="Yang L."/>
            <person name="Zimmer A.D."/>
            <person name="Zhu Q."/>
            <person name="Mitros T."/>
            <person name="Hellsten U."/>
            <person name="Loque D."/>
            <person name="Otillar R."/>
            <person name="Salamov A."/>
            <person name="Schmutz J."/>
            <person name="Shapiro H."/>
            <person name="Lindquist E."/>
            <person name="Lucas S."/>
            <person name="Rokhsar D."/>
            <person name="Grigoriev I.V."/>
        </authorList>
    </citation>
    <scope>NUCLEOTIDE SEQUENCE [LARGE SCALE GENOMIC DNA]</scope>
</reference>
<sequence>QIGWPMSLPTNEKDTFVRKLMESKQHELETLAASDAIPIRPDLTSFVDEAMGELVPVVFISSYSKSGERVARLLLDKLGMERLDYIKIVGSHEVESSAYGQVVLGLGVSSSPDELLATEVAKAVSSEKQRLASEVASTLKLKVDLDTTSSVLLKTTIAALRAAAETAGVPIDRGILLAGAYLGTEAASRISLPCVVVRSSLTARAEFPLARATLEGFGAGAITLSRLRKYLA</sequence>
<organism evidence="2">
    <name type="scientific">Selaginella moellendorffii</name>
    <name type="common">Spikemoss</name>
    <dbReference type="NCBI Taxonomy" id="88036"/>
    <lineage>
        <taxon>Eukaryota</taxon>
        <taxon>Viridiplantae</taxon>
        <taxon>Streptophyta</taxon>
        <taxon>Embryophyta</taxon>
        <taxon>Tracheophyta</taxon>
        <taxon>Lycopodiopsida</taxon>
        <taxon>Selaginellales</taxon>
        <taxon>Selaginellaceae</taxon>
        <taxon>Selaginella</taxon>
    </lineage>
</organism>
<dbReference type="GO" id="GO:0016787">
    <property type="term" value="F:hydrolase activity"/>
    <property type="evidence" value="ECO:0007669"/>
    <property type="project" value="InterPro"/>
</dbReference>
<dbReference type="KEGG" id="smo:SELMODRAFT_127539"/>
<dbReference type="HOGENOM" id="CLU_057989_0_0_1"/>
<gene>
    <name evidence="1" type="ORF">SELMODRAFT_127539</name>
</gene>
<proteinExistence type="predicted"/>
<accession>D8SXV2</accession>
<dbReference type="eggNOG" id="ENOG502QS8V">
    <property type="taxonomic scope" value="Eukaryota"/>
</dbReference>
<dbReference type="OMA" id="XDACDEG"/>
<dbReference type="Gene3D" id="3.40.50.1000">
    <property type="entry name" value="HAD superfamily/HAD-like"/>
    <property type="match status" value="1"/>
</dbReference>
<dbReference type="FunCoup" id="D8SXV2">
    <property type="interactions" value="1567"/>
</dbReference>
<protein>
    <submittedName>
        <fullName evidence="1">Uncharacterized protein</fullName>
    </submittedName>
</protein>
<dbReference type="InterPro" id="IPR023214">
    <property type="entry name" value="HAD_sf"/>
</dbReference>
<dbReference type="Gramene" id="EFJ10588">
    <property type="protein sequence ID" value="EFJ10588"/>
    <property type="gene ID" value="SELMODRAFT_127539"/>
</dbReference>
<dbReference type="PANTHER" id="PTHR42896">
    <property type="entry name" value="XYLULOSE-1,5-BISPHOSPHATE (XUBP) PHOSPHATASE"/>
    <property type="match status" value="1"/>
</dbReference>
<dbReference type="OrthoDB" id="545219at2759"/>